<name>A0ACB9W1Z2_CHAAC</name>
<accession>A0ACB9W1Z2</accession>
<evidence type="ECO:0000313" key="1">
    <source>
        <dbReference type="EMBL" id="KAI4806413.1"/>
    </source>
</evidence>
<feature type="non-terminal residue" evidence="1">
    <location>
        <position position="1"/>
    </location>
</feature>
<gene>
    <name evidence="1" type="ORF">KUCAC02_017239</name>
</gene>
<dbReference type="EMBL" id="CM043804">
    <property type="protein sequence ID" value="KAI4806413.1"/>
    <property type="molecule type" value="Genomic_DNA"/>
</dbReference>
<reference evidence="1" key="1">
    <citation type="submission" date="2022-05" db="EMBL/GenBank/DDBJ databases">
        <title>Chromosome-level genome of Chaenocephalus aceratus.</title>
        <authorList>
            <person name="Park H."/>
        </authorList>
    </citation>
    <scope>NUCLEOTIDE SEQUENCE</scope>
    <source>
        <strain evidence="1">KU_202001</strain>
    </source>
</reference>
<proteinExistence type="predicted"/>
<organism evidence="1 2">
    <name type="scientific">Chaenocephalus aceratus</name>
    <name type="common">Blackfin icefish</name>
    <name type="synonym">Chaenichthys aceratus</name>
    <dbReference type="NCBI Taxonomy" id="36190"/>
    <lineage>
        <taxon>Eukaryota</taxon>
        <taxon>Metazoa</taxon>
        <taxon>Chordata</taxon>
        <taxon>Craniata</taxon>
        <taxon>Vertebrata</taxon>
        <taxon>Euteleostomi</taxon>
        <taxon>Actinopterygii</taxon>
        <taxon>Neopterygii</taxon>
        <taxon>Teleostei</taxon>
        <taxon>Neoteleostei</taxon>
        <taxon>Acanthomorphata</taxon>
        <taxon>Eupercaria</taxon>
        <taxon>Perciformes</taxon>
        <taxon>Notothenioidei</taxon>
        <taxon>Channichthyidae</taxon>
        <taxon>Chaenocephalus</taxon>
    </lineage>
</organism>
<evidence type="ECO:0000313" key="2">
    <source>
        <dbReference type="Proteomes" id="UP001057452"/>
    </source>
</evidence>
<keyword evidence="2" id="KW-1185">Reference proteome</keyword>
<protein>
    <submittedName>
        <fullName evidence="1">Uncharacterized protein</fullName>
    </submittedName>
</protein>
<feature type="non-terminal residue" evidence="1">
    <location>
        <position position="55"/>
    </location>
</feature>
<comment type="caution">
    <text evidence="1">The sequence shown here is derived from an EMBL/GenBank/DDBJ whole genome shotgun (WGS) entry which is preliminary data.</text>
</comment>
<dbReference type="Proteomes" id="UP001057452">
    <property type="component" value="Chromosome 20"/>
</dbReference>
<sequence>INLGKLCLRCTQSGLYRDEMHLPRNKAEGAVEDSEETMMSKARMKTLMLNNPLPC</sequence>